<evidence type="ECO:0000259" key="2">
    <source>
        <dbReference type="Pfam" id="PF09995"/>
    </source>
</evidence>
<dbReference type="Proteomes" id="UP001464891">
    <property type="component" value="Unassembled WGS sequence"/>
</dbReference>
<evidence type="ECO:0000313" key="4">
    <source>
        <dbReference type="Proteomes" id="UP001464891"/>
    </source>
</evidence>
<feature type="region of interest" description="Disordered" evidence="1">
    <location>
        <begin position="259"/>
        <end position="291"/>
    </location>
</feature>
<proteinExistence type="predicted"/>
<feature type="domain" description="ER-bound oxygenase mpaB/mpaB'/Rubber oxygenase catalytic" evidence="2">
    <location>
        <begin position="50"/>
        <end position="229"/>
    </location>
</feature>
<organism evidence="3 4">
    <name type="scientific">Trichocoleus desertorum GB2-A4</name>
    <dbReference type="NCBI Taxonomy" id="2933944"/>
    <lineage>
        <taxon>Bacteria</taxon>
        <taxon>Bacillati</taxon>
        <taxon>Cyanobacteriota</taxon>
        <taxon>Cyanophyceae</taxon>
        <taxon>Leptolyngbyales</taxon>
        <taxon>Trichocoleusaceae</taxon>
        <taxon>Trichocoleus</taxon>
    </lineage>
</organism>
<sequence>MKRYQNLHQIHQLDPIQDHQEICRLMAGYEFPWDINRALEIALFRTFCVPSISALLDKTGEFHQRPQKRYDDTALTVAEILKWGYDSDRGQEVIRRMNHMHGHFQISNADFLYVLSTFIYEPVRWLDRFGWRPMSENERLASFYFWQAVGQRMQIQNIPDTYEAFERYNVEYEQQHFRYAQTNRLVGDSTQNLMLSWFPCWLRPLVRPSVHSFLDDRMLEAYGFTAPPAFLRQAIAYSLRLRGRVLGWLPPRKQPKFYTDADHRSYPNGYQLTQLGPPRMLESLNQGTKPE</sequence>
<name>A0ABV0J620_9CYAN</name>
<dbReference type="Pfam" id="PF09995">
    <property type="entry name" value="MPAB_Lcp_cat"/>
    <property type="match status" value="1"/>
</dbReference>
<dbReference type="RefSeq" id="WP_190437991.1">
    <property type="nucleotide sequence ID" value="NZ_JAMPKM010000004.1"/>
</dbReference>
<keyword evidence="4" id="KW-1185">Reference proteome</keyword>
<dbReference type="InterPro" id="IPR018713">
    <property type="entry name" value="MPAB/Lcp_cat_dom"/>
</dbReference>
<protein>
    <submittedName>
        <fullName evidence="3">DUF2236 domain-containing protein</fullName>
    </submittedName>
</protein>
<gene>
    <name evidence="3" type="ORF">NC998_08895</name>
</gene>
<comment type="caution">
    <text evidence="3">The sequence shown here is derived from an EMBL/GenBank/DDBJ whole genome shotgun (WGS) entry which is preliminary data.</text>
</comment>
<accession>A0ABV0J620</accession>
<dbReference type="EMBL" id="JAMPKM010000004">
    <property type="protein sequence ID" value="MEP0817211.1"/>
    <property type="molecule type" value="Genomic_DNA"/>
</dbReference>
<dbReference type="InterPro" id="IPR046366">
    <property type="entry name" value="MPAB"/>
</dbReference>
<reference evidence="3 4" key="1">
    <citation type="submission" date="2022-04" db="EMBL/GenBank/DDBJ databases">
        <title>Positive selection, recombination, and allopatry shape intraspecific diversity of widespread and dominant cyanobacteria.</title>
        <authorList>
            <person name="Wei J."/>
            <person name="Shu W."/>
            <person name="Hu C."/>
        </authorList>
    </citation>
    <scope>NUCLEOTIDE SEQUENCE [LARGE SCALE GENOMIC DNA]</scope>
    <source>
        <strain evidence="3 4">GB2-A4</strain>
    </source>
</reference>
<dbReference type="PANTHER" id="PTHR36124:SF1">
    <property type="entry name" value="ER-BOUND OXYGENASE MPAB_MPAB'_RUBBER OXYGENASE CATALYTIC DOMAIN-CONTAINING PROTEIN"/>
    <property type="match status" value="1"/>
</dbReference>
<evidence type="ECO:0000313" key="3">
    <source>
        <dbReference type="EMBL" id="MEP0817211.1"/>
    </source>
</evidence>
<dbReference type="PANTHER" id="PTHR36124">
    <property type="match status" value="1"/>
</dbReference>
<evidence type="ECO:0000256" key="1">
    <source>
        <dbReference type="SAM" id="MobiDB-lite"/>
    </source>
</evidence>